<dbReference type="Gene3D" id="3.90.1170.50">
    <property type="entry name" value="Aldehyde oxidase/xanthine dehydrogenase, a/b hammerhead"/>
    <property type="match status" value="1"/>
</dbReference>
<evidence type="ECO:0000313" key="3">
    <source>
        <dbReference type="Proteomes" id="UP000043764"/>
    </source>
</evidence>
<feature type="domain" description="Aldehyde oxidase/xanthine dehydrogenase a/b hammerhead" evidence="1">
    <location>
        <begin position="237"/>
        <end position="315"/>
    </location>
</feature>
<dbReference type="InterPro" id="IPR046867">
    <property type="entry name" value="AldOxase/xan_DH_MoCoBD2"/>
</dbReference>
<dbReference type="InterPro" id="IPR000674">
    <property type="entry name" value="Ald_Oxase/Xan_DH_a/b"/>
</dbReference>
<dbReference type="RefSeq" id="WP_050673564.1">
    <property type="nucleotide sequence ID" value="NZ_CVRL01000033.1"/>
</dbReference>
<dbReference type="PANTHER" id="PTHR47495:SF2">
    <property type="entry name" value="ALDEHYDE DEHYDROGENASE"/>
    <property type="match status" value="1"/>
</dbReference>
<keyword evidence="2" id="KW-0560">Oxidoreductase</keyword>
<dbReference type="PIRSF" id="PIRSF036389">
    <property type="entry name" value="IOR_B"/>
    <property type="match status" value="1"/>
</dbReference>
<dbReference type="EMBL" id="CVRL01000033">
    <property type="protein sequence ID" value="CRL11489.1"/>
    <property type="molecule type" value="Genomic_DNA"/>
</dbReference>
<proteinExistence type="predicted"/>
<dbReference type="InterPro" id="IPR012368">
    <property type="entry name" value="OxRdtase_Mopterin-bd_su_IorB"/>
</dbReference>
<dbReference type="Gene3D" id="3.30.365.10">
    <property type="entry name" value="Aldehyde oxidase/xanthine dehydrogenase, molybdopterin binding domain"/>
    <property type="match status" value="4"/>
</dbReference>
<dbReference type="STRING" id="481446.NIT7645_00754"/>
<sequence length="746" mass="79904">MASIRKIARRSFLIGSAAIVGGVAFGTYKYHQPAPNPLEEKDGRAVLNPFVFVDQSGVTLIAPRAEMGQGVKSSWASLIAEELDVDPAKVTVLHGPAAKAYYNSAMMSEALPGRGYDASDFQHSLGEIVGHMSKFLDLQVTGGSSSMRDGFDRMRHAGASARETLKQAAADQLGVSRDQLKTEDGHVVAPDGTRLSYSTLAAAAATIEPVETGLRPASSWRLIGKDVPRIDMVAKSTGTAEFGVDVRLPGMKFAAIKQSPHFGVGITAFDASAAEGMAGVEKILDLGDAVAVVATNTWLAQQAVDAIDVTWDPAPYPETTDAIFDEIARSFGNAPNSTMRDDRDVDTLPEGATVIEAEYRLPYLAHATMEPMNATALYTGDGLQIWAPNQGPTVVQKNAAALAGLEKDAVEVNTTYLGGGFGRRIETDYTDRAVQIALQMPGTPVQLTWSREEDMSHDFYRPGAIARYRAAVKDGKAVMVHGKIAAQSTTVEGAGRMLGLPMTGPDKGHVDAAFNQPLAIPNFRVEGYLAKPMIPVGFWRSVGASFNGFFSDCIIDEMAHAAGRDPLEFRLELARPEWEPAAKVLETVRDMSGWTGKTADGIGRGVALTYSFGTPVAQVIEVANQDGQIRMTNAWIAADLGRVIDPQNTRAQMFGGMVYGLSAACFGEITFQGGAVEQQNFPDYDALRMHTMPKVEVALLENQPHMGGAGEPGTPPAAPALANAIFDLTGRRARQLPLMHDFDLFI</sequence>
<dbReference type="Pfam" id="PF02738">
    <property type="entry name" value="MoCoBD_1"/>
    <property type="match status" value="1"/>
</dbReference>
<dbReference type="InterPro" id="IPR037165">
    <property type="entry name" value="AldOxase/xan_DH_Mopterin-bd_sf"/>
</dbReference>
<dbReference type="EC" id="1.3.99.16" evidence="2"/>
<dbReference type="AlphaFoldDB" id="A0A0H5D394"/>
<dbReference type="InterPro" id="IPR052516">
    <property type="entry name" value="N-heterocyclic_Hydroxylase"/>
</dbReference>
<organism evidence="2 3">
    <name type="scientific">Phaeobacter italicus</name>
    <dbReference type="NCBI Taxonomy" id="481446"/>
    <lineage>
        <taxon>Bacteria</taxon>
        <taxon>Pseudomonadati</taxon>
        <taxon>Pseudomonadota</taxon>
        <taxon>Alphaproteobacteria</taxon>
        <taxon>Rhodobacterales</taxon>
        <taxon>Roseobacteraceae</taxon>
        <taxon>Phaeobacter</taxon>
    </lineage>
</organism>
<keyword evidence="3" id="KW-1185">Reference proteome</keyword>
<name>A0A0H5D394_9RHOB</name>
<dbReference type="SMART" id="SM01008">
    <property type="entry name" value="Ald_Xan_dh_C"/>
    <property type="match status" value="1"/>
</dbReference>
<evidence type="ECO:0000313" key="2">
    <source>
        <dbReference type="EMBL" id="CRL11489.1"/>
    </source>
</evidence>
<accession>A0A0H5D394</accession>
<dbReference type="GO" id="GO:0047121">
    <property type="term" value="F:isoquinoline 1-oxidoreductase activity"/>
    <property type="evidence" value="ECO:0007669"/>
    <property type="project" value="UniProtKB-EC"/>
</dbReference>
<dbReference type="SUPFAM" id="SSF56003">
    <property type="entry name" value="Molybdenum cofactor-binding domain"/>
    <property type="match status" value="2"/>
</dbReference>
<dbReference type="PANTHER" id="PTHR47495">
    <property type="entry name" value="ALDEHYDE DEHYDROGENASE"/>
    <property type="match status" value="1"/>
</dbReference>
<dbReference type="Proteomes" id="UP000043764">
    <property type="component" value="Unassembled WGS sequence"/>
</dbReference>
<dbReference type="InterPro" id="IPR008274">
    <property type="entry name" value="AldOxase/xan_DH_MoCoBD1"/>
</dbReference>
<evidence type="ECO:0000259" key="1">
    <source>
        <dbReference type="SMART" id="SM01008"/>
    </source>
</evidence>
<protein>
    <submittedName>
        <fullName evidence="2">Isoquinoline 1-oxidoreductase subunit beta</fullName>
        <ecNumber evidence="2">1.3.99.16</ecNumber>
    </submittedName>
</protein>
<dbReference type="Pfam" id="PF20256">
    <property type="entry name" value="MoCoBD_2"/>
    <property type="match status" value="1"/>
</dbReference>
<gene>
    <name evidence="2" type="primary">iorB_2</name>
    <name evidence="2" type="ORF">NIT7321_02357</name>
</gene>
<reference evidence="3" key="1">
    <citation type="submission" date="2015-05" db="EMBL/GenBank/DDBJ databases">
        <authorList>
            <person name="Rodrigo-Torres Lidia"/>
            <person name="Arahal R.David."/>
        </authorList>
    </citation>
    <scope>NUCLEOTIDE SEQUENCE [LARGE SCALE GENOMIC DNA]</scope>
    <source>
        <strain evidence="3">CECT 7321</strain>
    </source>
</reference>